<evidence type="ECO:0000313" key="2">
    <source>
        <dbReference type="Proteomes" id="UP000562492"/>
    </source>
</evidence>
<gene>
    <name evidence="1" type="ORF">HNP33_003070</name>
</gene>
<evidence type="ECO:0000313" key="1">
    <source>
        <dbReference type="EMBL" id="MBB6578965.1"/>
    </source>
</evidence>
<proteinExistence type="predicted"/>
<reference evidence="1 2" key="1">
    <citation type="submission" date="2020-08" db="EMBL/GenBank/DDBJ databases">
        <title>Functional genomics of gut bacteria from endangered species of beetles.</title>
        <authorList>
            <person name="Carlos-Shanley C."/>
        </authorList>
    </citation>
    <scope>NUCLEOTIDE SEQUENCE [LARGE SCALE GENOMIC DNA]</scope>
    <source>
        <strain evidence="1 2">S00124</strain>
    </source>
</reference>
<dbReference type="RefSeq" id="WP_184709916.1">
    <property type="nucleotide sequence ID" value="NZ_JACHKZ010000021.1"/>
</dbReference>
<dbReference type="EMBL" id="JACHKZ010000021">
    <property type="protein sequence ID" value="MBB6578965.1"/>
    <property type="molecule type" value="Genomic_DNA"/>
</dbReference>
<comment type="caution">
    <text evidence="1">The sequence shown here is derived from an EMBL/GenBank/DDBJ whole genome shotgun (WGS) entry which is preliminary data.</text>
</comment>
<sequence length="131" mass="13477">MSLIERIAILVLWSAMLLVTGLGFGYKWAASDHKEAKVITKTVTETVEKVVPVLDNAALSQAKAEASAAKAEASGLKSMLSMEKANHATTKLLASSQASLGTPGVLACPADPVISDGLRTAINASLGAASR</sequence>
<organism evidence="1 2">
    <name type="scientific">Comamonas odontotermitis</name>
    <dbReference type="NCBI Taxonomy" id="379895"/>
    <lineage>
        <taxon>Bacteria</taxon>
        <taxon>Pseudomonadati</taxon>
        <taxon>Pseudomonadota</taxon>
        <taxon>Betaproteobacteria</taxon>
        <taxon>Burkholderiales</taxon>
        <taxon>Comamonadaceae</taxon>
        <taxon>Comamonas</taxon>
    </lineage>
</organism>
<name>A0ABR6RIG3_9BURK</name>
<keyword evidence="2" id="KW-1185">Reference proteome</keyword>
<accession>A0ABR6RIG3</accession>
<dbReference type="Proteomes" id="UP000562492">
    <property type="component" value="Unassembled WGS sequence"/>
</dbReference>
<protein>
    <submittedName>
        <fullName evidence="1">Uncharacterized protein</fullName>
    </submittedName>
</protein>